<gene>
    <name evidence="1" type="ORF">AMELA_G00000120</name>
</gene>
<accession>A0A7J6BDT4</accession>
<comment type="caution">
    <text evidence="1">The sequence shown here is derived from an EMBL/GenBank/DDBJ whole genome shotgun (WGS) entry which is preliminary data.</text>
</comment>
<dbReference type="AlphaFoldDB" id="A0A7J6BDT4"/>
<proteinExistence type="predicted"/>
<dbReference type="Proteomes" id="UP000593565">
    <property type="component" value="Unassembled WGS sequence"/>
</dbReference>
<evidence type="ECO:0000313" key="1">
    <source>
        <dbReference type="EMBL" id="KAF4093246.1"/>
    </source>
</evidence>
<name>A0A7J6BDT4_AMEME</name>
<sequence length="90" mass="10221">MEQRFHMFIREPRRLSEEVIATFINEKGSREPEEEECSICLESITGLCGQCQTNQDSATSVQCPVATGTRKLSFSSLHFYASVFWIVGKL</sequence>
<keyword evidence="2" id="KW-1185">Reference proteome</keyword>
<dbReference type="EMBL" id="JAAGNN010000001">
    <property type="protein sequence ID" value="KAF4093246.1"/>
    <property type="molecule type" value="Genomic_DNA"/>
</dbReference>
<dbReference type="SUPFAM" id="SSF57850">
    <property type="entry name" value="RING/U-box"/>
    <property type="match status" value="1"/>
</dbReference>
<evidence type="ECO:0000313" key="2">
    <source>
        <dbReference type="Proteomes" id="UP000593565"/>
    </source>
</evidence>
<organism evidence="1 2">
    <name type="scientific">Ameiurus melas</name>
    <name type="common">Black bullhead</name>
    <name type="synonym">Silurus melas</name>
    <dbReference type="NCBI Taxonomy" id="219545"/>
    <lineage>
        <taxon>Eukaryota</taxon>
        <taxon>Metazoa</taxon>
        <taxon>Chordata</taxon>
        <taxon>Craniata</taxon>
        <taxon>Vertebrata</taxon>
        <taxon>Euteleostomi</taxon>
        <taxon>Actinopterygii</taxon>
        <taxon>Neopterygii</taxon>
        <taxon>Teleostei</taxon>
        <taxon>Ostariophysi</taxon>
        <taxon>Siluriformes</taxon>
        <taxon>Ictaluridae</taxon>
        <taxon>Ameiurus</taxon>
    </lineage>
</organism>
<reference evidence="1 2" key="1">
    <citation type="submission" date="2020-02" db="EMBL/GenBank/DDBJ databases">
        <title>A chromosome-scale genome assembly of the black bullhead catfish (Ameiurus melas).</title>
        <authorList>
            <person name="Wen M."/>
            <person name="Zham M."/>
            <person name="Cabau C."/>
            <person name="Klopp C."/>
            <person name="Donnadieu C."/>
            <person name="Roques C."/>
            <person name="Bouchez O."/>
            <person name="Lampietro C."/>
            <person name="Jouanno E."/>
            <person name="Herpin A."/>
            <person name="Louis A."/>
            <person name="Berthelot C."/>
            <person name="Parey E."/>
            <person name="Roest-Crollius H."/>
            <person name="Braasch I."/>
            <person name="Postlethwait J."/>
            <person name="Robinson-Rechavi M."/>
            <person name="Echchiki A."/>
            <person name="Begum T."/>
            <person name="Montfort J."/>
            <person name="Schartl M."/>
            <person name="Bobe J."/>
            <person name="Guiguen Y."/>
        </authorList>
    </citation>
    <scope>NUCLEOTIDE SEQUENCE [LARGE SCALE GENOMIC DNA]</scope>
    <source>
        <strain evidence="1">M_S1</strain>
        <tissue evidence="1">Blood</tissue>
    </source>
</reference>
<protein>
    <submittedName>
        <fullName evidence="1">Uncharacterized protein</fullName>
    </submittedName>
</protein>